<protein>
    <submittedName>
        <fullName evidence="2">VOC family protein</fullName>
    </submittedName>
</protein>
<accession>A0A941DXS1</accession>
<dbReference type="AlphaFoldDB" id="A0A941DXS1"/>
<feature type="domain" description="VOC" evidence="1">
    <location>
        <begin position="8"/>
        <end position="117"/>
    </location>
</feature>
<dbReference type="InterPro" id="IPR004360">
    <property type="entry name" value="Glyas_Fos-R_dOase_dom"/>
</dbReference>
<name>A0A941DXS1_9BACI</name>
<dbReference type="Proteomes" id="UP000675284">
    <property type="component" value="Unassembled WGS sequence"/>
</dbReference>
<dbReference type="RefSeq" id="WP_026682757.1">
    <property type="nucleotide sequence ID" value="NZ_CP115959.1"/>
</dbReference>
<dbReference type="InterPro" id="IPR037523">
    <property type="entry name" value="VOC_core"/>
</dbReference>
<evidence type="ECO:0000313" key="3">
    <source>
        <dbReference type="Proteomes" id="UP000675284"/>
    </source>
</evidence>
<gene>
    <name evidence="2" type="ORF">KCX74_15115</name>
</gene>
<proteinExistence type="predicted"/>
<keyword evidence="3" id="KW-1185">Reference proteome</keyword>
<evidence type="ECO:0000259" key="1">
    <source>
        <dbReference type="PROSITE" id="PS51819"/>
    </source>
</evidence>
<reference evidence="2" key="1">
    <citation type="submission" date="2021-04" db="EMBL/GenBank/DDBJ databases">
        <title>Isolation and polyphasic classification of algal microorganism.</title>
        <authorList>
            <person name="Wang S."/>
        </authorList>
    </citation>
    <scope>NUCLEOTIDE SEQUENCE</scope>
    <source>
        <strain evidence="2">720a</strain>
    </source>
</reference>
<dbReference type="Pfam" id="PF00903">
    <property type="entry name" value="Glyoxalase"/>
    <property type="match status" value="1"/>
</dbReference>
<dbReference type="InterPro" id="IPR029068">
    <property type="entry name" value="Glyas_Bleomycin-R_OHBP_Dase"/>
</dbReference>
<dbReference type="PROSITE" id="PS51819">
    <property type="entry name" value="VOC"/>
    <property type="match status" value="1"/>
</dbReference>
<dbReference type="EMBL" id="JAGSOT010000052">
    <property type="protein sequence ID" value="MBR7797366.1"/>
    <property type="molecule type" value="Genomic_DNA"/>
</dbReference>
<organism evidence="2 3">
    <name type="scientific">Virgibacillus salarius</name>
    <dbReference type="NCBI Taxonomy" id="447199"/>
    <lineage>
        <taxon>Bacteria</taxon>
        <taxon>Bacillati</taxon>
        <taxon>Bacillota</taxon>
        <taxon>Bacilli</taxon>
        <taxon>Bacillales</taxon>
        <taxon>Bacillaceae</taxon>
        <taxon>Virgibacillus</taxon>
    </lineage>
</organism>
<sequence>MDKPIGKRISTIFIPVSDVKKARDWYCNLLGIMADGEIAHGHIYVVSLENVNLVLDSKIFEKYKPDEMPRFHFDTTDIKVAYEYVKSNGIEILTEIEDGHWFNISDPDGNVLMVCQC</sequence>
<comment type="caution">
    <text evidence="2">The sequence shown here is derived from an EMBL/GenBank/DDBJ whole genome shotgun (WGS) entry which is preliminary data.</text>
</comment>
<dbReference type="SUPFAM" id="SSF54593">
    <property type="entry name" value="Glyoxalase/Bleomycin resistance protein/Dihydroxybiphenyl dioxygenase"/>
    <property type="match status" value="1"/>
</dbReference>
<dbReference type="Gene3D" id="3.10.180.10">
    <property type="entry name" value="2,3-Dihydroxybiphenyl 1,2-Dioxygenase, domain 1"/>
    <property type="match status" value="1"/>
</dbReference>
<evidence type="ECO:0000313" key="2">
    <source>
        <dbReference type="EMBL" id="MBR7797366.1"/>
    </source>
</evidence>